<keyword evidence="1" id="KW-0472">Membrane</keyword>
<feature type="transmembrane region" description="Helical" evidence="1">
    <location>
        <begin position="40"/>
        <end position="60"/>
    </location>
</feature>
<dbReference type="InterPro" id="IPR021762">
    <property type="entry name" value="DUF3325"/>
</dbReference>
<name>A0A1H5BSG7_PSEAG</name>
<reference evidence="3" key="1">
    <citation type="submission" date="2016-10" db="EMBL/GenBank/DDBJ databases">
        <authorList>
            <person name="Varghese N."/>
            <person name="Submissions S."/>
        </authorList>
    </citation>
    <scope>NUCLEOTIDE SEQUENCE [LARGE SCALE GENOMIC DNA]</scope>
    <source>
        <strain evidence="3">DSM 12111</strain>
    </source>
</reference>
<gene>
    <name evidence="2" type="ORF">SAMN05421553_2907</name>
</gene>
<dbReference type="AlphaFoldDB" id="A0A1H5BSG7"/>
<keyword evidence="3" id="KW-1185">Reference proteome</keyword>
<dbReference type="Pfam" id="PF11804">
    <property type="entry name" value="DUF3325"/>
    <property type="match status" value="1"/>
</dbReference>
<evidence type="ECO:0000256" key="1">
    <source>
        <dbReference type="SAM" id="Phobius"/>
    </source>
</evidence>
<keyword evidence="1" id="KW-1133">Transmembrane helix</keyword>
<dbReference type="EMBL" id="FNSC01000001">
    <property type="protein sequence ID" value="SED57492.1"/>
    <property type="molecule type" value="Genomic_DNA"/>
</dbReference>
<organism evidence="2 3">
    <name type="scientific">Pseudomonas anguilliseptica</name>
    <dbReference type="NCBI Taxonomy" id="53406"/>
    <lineage>
        <taxon>Bacteria</taxon>
        <taxon>Pseudomonadati</taxon>
        <taxon>Pseudomonadota</taxon>
        <taxon>Gammaproteobacteria</taxon>
        <taxon>Pseudomonadales</taxon>
        <taxon>Pseudomonadaceae</taxon>
        <taxon>Pseudomonas</taxon>
    </lineage>
</organism>
<protein>
    <recommendedName>
        <fullName evidence="4">DUF3325 domain-containing protein</fullName>
    </recommendedName>
</protein>
<sequence>MLELLLVVTVLVLHLLGLTCLALAQDKHWKMLVVYARRQTWVAPIGWGSLVLSLLLAWVYQGMAFGSLIWLLLLPPSGLALAFILAWLPQLLWPLAKLLRRQGE</sequence>
<feature type="transmembrane region" description="Helical" evidence="1">
    <location>
        <begin position="67"/>
        <end position="88"/>
    </location>
</feature>
<keyword evidence="1" id="KW-0812">Transmembrane</keyword>
<evidence type="ECO:0008006" key="4">
    <source>
        <dbReference type="Google" id="ProtNLM"/>
    </source>
</evidence>
<dbReference type="Proteomes" id="UP000242849">
    <property type="component" value="Unassembled WGS sequence"/>
</dbReference>
<accession>A0A1H5BSG7</accession>
<evidence type="ECO:0000313" key="3">
    <source>
        <dbReference type="Proteomes" id="UP000242849"/>
    </source>
</evidence>
<proteinExistence type="predicted"/>
<dbReference type="RefSeq" id="WP_090382719.1">
    <property type="nucleotide sequence ID" value="NZ_CP156749.1"/>
</dbReference>
<evidence type="ECO:0000313" key="2">
    <source>
        <dbReference type="EMBL" id="SED57492.1"/>
    </source>
</evidence>
<dbReference type="STRING" id="53406.SAMN05421553_2907"/>